<dbReference type="InterPro" id="IPR051030">
    <property type="entry name" value="Vitamin_B12-ABC_binding"/>
</dbReference>
<evidence type="ECO:0000259" key="1">
    <source>
        <dbReference type="PROSITE" id="PS50983"/>
    </source>
</evidence>
<dbReference type="CDD" id="cd01144">
    <property type="entry name" value="BtuF"/>
    <property type="match status" value="1"/>
</dbReference>
<keyword evidence="3" id="KW-1185">Reference proteome</keyword>
<sequence>MPETRRIVSFLPSATEMACALGLSDQLLGITHECDYPPQIMGKPVVVRNVLPIESMSQAEIDVAVTQRLRDGQSLYRVEEALMQDIAPDLILTQDLCQVCAPSGNEISQLLTSLPSKPQVLWLTPKSLEQIFDNLRELGEATGRSEMAETLIADGQARLAKIESVTRALVSRPRVFCMEWMDPVYCCGHWVPEMVRMAGGLDKLGREGADSVRIRWDDVLEWKPEVLIVMPCGFDLEKTFKEAQRLTAYPGWDDLPAVRNGCVYAVDANSYFARPGPRVIEGTELLAHLLHPELFEWRGPANAFRRLV</sequence>
<dbReference type="AlphaFoldDB" id="A0A1M7TPI2"/>
<dbReference type="Gene3D" id="3.40.50.1980">
    <property type="entry name" value="Nitrogenase molybdenum iron protein domain"/>
    <property type="match status" value="2"/>
</dbReference>
<dbReference type="OrthoDB" id="9775594at2"/>
<evidence type="ECO:0000313" key="3">
    <source>
        <dbReference type="Proteomes" id="UP000184096"/>
    </source>
</evidence>
<accession>A0A1M7TPI2</accession>
<dbReference type="Proteomes" id="UP000184096">
    <property type="component" value="Chromosome I"/>
</dbReference>
<dbReference type="PROSITE" id="PS50983">
    <property type="entry name" value="FE_B12_PBP"/>
    <property type="match status" value="1"/>
</dbReference>
<dbReference type="SUPFAM" id="SSF53807">
    <property type="entry name" value="Helical backbone' metal receptor"/>
    <property type="match status" value="1"/>
</dbReference>
<evidence type="ECO:0000313" key="2">
    <source>
        <dbReference type="EMBL" id="SHN72543.1"/>
    </source>
</evidence>
<proteinExistence type="predicted"/>
<dbReference type="EMBL" id="LT670849">
    <property type="protein sequence ID" value="SHN72543.1"/>
    <property type="molecule type" value="Genomic_DNA"/>
</dbReference>
<dbReference type="Pfam" id="PF01497">
    <property type="entry name" value="Peripla_BP_2"/>
    <property type="match status" value="1"/>
</dbReference>
<name>A0A1M7TPI2_9BRAD</name>
<reference evidence="3" key="1">
    <citation type="submission" date="2016-11" db="EMBL/GenBank/DDBJ databases">
        <authorList>
            <person name="Varghese N."/>
            <person name="Submissions S."/>
        </authorList>
    </citation>
    <scope>NUCLEOTIDE SEQUENCE [LARGE SCALE GENOMIC DNA]</scope>
    <source>
        <strain evidence="3">GAS401</strain>
    </source>
</reference>
<gene>
    <name evidence="2" type="ORF">SAMN05444170_2288</name>
</gene>
<dbReference type="RefSeq" id="WP_072817977.1">
    <property type="nucleotide sequence ID" value="NZ_LT670849.1"/>
</dbReference>
<protein>
    <submittedName>
        <fullName evidence="2">Iron complex transport system substrate-binding protein</fullName>
    </submittedName>
</protein>
<dbReference type="PANTHER" id="PTHR42860:SF1">
    <property type="entry name" value="VITAMIN B12-BINDING PROTEIN"/>
    <property type="match status" value="1"/>
</dbReference>
<feature type="domain" description="Fe/B12 periplasmic-binding" evidence="1">
    <location>
        <begin position="6"/>
        <end position="294"/>
    </location>
</feature>
<organism evidence="2 3">
    <name type="scientific">Bradyrhizobium erythrophlei</name>
    <dbReference type="NCBI Taxonomy" id="1437360"/>
    <lineage>
        <taxon>Bacteria</taxon>
        <taxon>Pseudomonadati</taxon>
        <taxon>Pseudomonadota</taxon>
        <taxon>Alphaproteobacteria</taxon>
        <taxon>Hyphomicrobiales</taxon>
        <taxon>Nitrobacteraceae</taxon>
        <taxon>Bradyrhizobium</taxon>
    </lineage>
</organism>
<dbReference type="InterPro" id="IPR002491">
    <property type="entry name" value="ABC_transptr_periplasmic_BD"/>
</dbReference>
<dbReference type="PANTHER" id="PTHR42860">
    <property type="entry name" value="VITAMIN B12-BINDING PROTEIN"/>
    <property type="match status" value="1"/>
</dbReference>